<feature type="binding site" evidence="7 9">
    <location>
        <position position="84"/>
    </location>
    <ligand>
        <name>3-methyl-2-oxobutanoate</name>
        <dbReference type="ChEBI" id="CHEBI:11851"/>
    </ligand>
</feature>
<dbReference type="GO" id="GO:0005737">
    <property type="term" value="C:cytoplasm"/>
    <property type="evidence" value="ECO:0007669"/>
    <property type="project" value="UniProtKB-SubCell"/>
</dbReference>
<dbReference type="PIRSF" id="PIRSF000388">
    <property type="entry name" value="Pantoate_hydroxy_MeTrfase"/>
    <property type="match status" value="1"/>
</dbReference>
<keyword evidence="7 10" id="KW-0460">Magnesium</keyword>
<evidence type="ECO:0000313" key="11">
    <source>
        <dbReference type="EMBL" id="AWB10598.1"/>
    </source>
</evidence>
<organism evidence="11 12">
    <name type="scientific">Thermodesulfobium acidiphilum</name>
    <dbReference type="NCBI Taxonomy" id="1794699"/>
    <lineage>
        <taxon>Bacteria</taxon>
        <taxon>Pseudomonadati</taxon>
        <taxon>Thermodesulfobiota</taxon>
        <taxon>Thermodesulfobiia</taxon>
        <taxon>Thermodesulfobiales</taxon>
        <taxon>Thermodesulfobiaceae</taxon>
        <taxon>Thermodesulfobium</taxon>
    </lineage>
</organism>
<dbReference type="FunFam" id="3.20.20.60:FF:000003">
    <property type="entry name" value="3-methyl-2-oxobutanoate hydroxymethyltransferase"/>
    <property type="match status" value="1"/>
</dbReference>
<dbReference type="NCBIfam" id="NF001452">
    <property type="entry name" value="PRK00311.1"/>
    <property type="match status" value="1"/>
</dbReference>
<dbReference type="Gene3D" id="3.20.20.60">
    <property type="entry name" value="Phosphoenolpyruvate-binding domains"/>
    <property type="match status" value="1"/>
</dbReference>
<dbReference type="PANTHER" id="PTHR20881">
    <property type="entry name" value="3-METHYL-2-OXOBUTANOATE HYDROXYMETHYLTRANSFERASE"/>
    <property type="match status" value="1"/>
</dbReference>
<dbReference type="InterPro" id="IPR003700">
    <property type="entry name" value="Pantoate_hydroxy_MeTrfase"/>
</dbReference>
<comment type="similarity">
    <text evidence="2 7">Belongs to the PanB family.</text>
</comment>
<dbReference type="GO" id="GO:0003864">
    <property type="term" value="F:3-methyl-2-oxobutanoate hydroxymethyltransferase activity"/>
    <property type="evidence" value="ECO:0007669"/>
    <property type="project" value="UniProtKB-UniRule"/>
</dbReference>
<evidence type="ECO:0000256" key="3">
    <source>
        <dbReference type="ARBA" id="ARBA00011424"/>
    </source>
</evidence>
<dbReference type="RefSeq" id="WP_108309388.1">
    <property type="nucleotide sequence ID" value="NZ_CP020921.1"/>
</dbReference>
<protein>
    <recommendedName>
        <fullName evidence="7">3-methyl-2-oxobutanoate hydroxymethyltransferase</fullName>
        <ecNumber evidence="7">2.1.2.11</ecNumber>
    </recommendedName>
    <alternativeName>
        <fullName evidence="7">Ketopantoate hydroxymethyltransferase</fullName>
        <shortName evidence="7">KPHMT</shortName>
    </alternativeName>
</protein>
<keyword evidence="5 7" id="KW-0808">Transferase</keyword>
<dbReference type="OrthoDB" id="9781789at2"/>
<evidence type="ECO:0000256" key="4">
    <source>
        <dbReference type="ARBA" id="ARBA00022655"/>
    </source>
</evidence>
<evidence type="ECO:0000256" key="8">
    <source>
        <dbReference type="PIRSR" id="PIRSR000388-1"/>
    </source>
</evidence>
<dbReference type="PANTHER" id="PTHR20881:SF0">
    <property type="entry name" value="3-METHYL-2-OXOBUTANOATE HYDROXYMETHYLTRANSFERASE"/>
    <property type="match status" value="1"/>
</dbReference>
<dbReference type="CDD" id="cd06557">
    <property type="entry name" value="KPHMT-like"/>
    <property type="match status" value="1"/>
</dbReference>
<dbReference type="GO" id="GO:0032259">
    <property type="term" value="P:methylation"/>
    <property type="evidence" value="ECO:0007669"/>
    <property type="project" value="UniProtKB-KW"/>
</dbReference>
<keyword evidence="4 7" id="KW-0566">Pantothenate biosynthesis</keyword>
<dbReference type="Proteomes" id="UP000244792">
    <property type="component" value="Chromosome"/>
</dbReference>
<dbReference type="SUPFAM" id="SSF51621">
    <property type="entry name" value="Phosphoenolpyruvate/pyruvate domain"/>
    <property type="match status" value="1"/>
</dbReference>
<evidence type="ECO:0000256" key="6">
    <source>
        <dbReference type="ARBA" id="ARBA00056497"/>
    </source>
</evidence>
<gene>
    <name evidence="7" type="primary">panB</name>
    <name evidence="11" type="ORF">TDSAC_1256</name>
</gene>
<reference evidence="11 12" key="1">
    <citation type="submission" date="2017-04" db="EMBL/GenBank/DDBJ databases">
        <title>Genomic insights into metabolism of Thermodesulfobium acidiphilum.</title>
        <authorList>
            <person name="Toshchakov S.V."/>
            <person name="Frolov E.N."/>
            <person name="Kublanov I.V."/>
            <person name="Samarov N.I."/>
            <person name="Novikov A."/>
            <person name="Lebedinsky A.V."/>
            <person name="Bonch-Osmolovskaya E.A."/>
            <person name="Chernyh N.A."/>
        </authorList>
    </citation>
    <scope>NUCLEOTIDE SEQUENCE [LARGE SCALE GENOMIC DNA]</scope>
    <source>
        <strain evidence="11 12">3127-1</strain>
    </source>
</reference>
<name>A0A2R4W1N5_THEAF</name>
<dbReference type="EMBL" id="CP020921">
    <property type="protein sequence ID" value="AWB10598.1"/>
    <property type="molecule type" value="Genomic_DNA"/>
</dbReference>
<sequence>MEKKLFAPDIVKLKGVRKFSMVTTYDYTSALLVSMTDIDIILVGDSLAMVMLGHENTLSITIDEMLIFLKAVKKGAPNKMIVADMPFLSYQIDIKDAIENAGKLIKAGADAVKIEGFEFPIPEITRRLSSIGIPVMSHLGLTPQHVLKFGGFKVQGNTKEDADKIISASKELEEQGAFCVLLEAVPEEISEIVTKELKIPTIGIGAGRFVDGQVLVWQDLLGINPNKVPKFVRKYANIKDTIIDSLNRYHLDILNSTFPSYEEAHHLKRV</sequence>
<comment type="pathway">
    <text evidence="1 7">Cofactor biosynthesis; (R)-pantothenate biosynthesis; (R)-pantoate from 3-methyl-2-oxobutanoate: step 1/2.</text>
</comment>
<evidence type="ECO:0000256" key="1">
    <source>
        <dbReference type="ARBA" id="ARBA00005033"/>
    </source>
</evidence>
<comment type="cofactor">
    <cofactor evidence="7 10">
        <name>Mg(2+)</name>
        <dbReference type="ChEBI" id="CHEBI:18420"/>
    </cofactor>
    <text evidence="7 10">Binds 1 Mg(2+) ion per subunit.</text>
</comment>
<dbReference type="GO" id="GO:0000287">
    <property type="term" value="F:magnesium ion binding"/>
    <property type="evidence" value="ECO:0007669"/>
    <property type="project" value="TreeGrafter"/>
</dbReference>
<proteinExistence type="inferred from homology"/>
<dbReference type="Pfam" id="PF02548">
    <property type="entry name" value="Pantoate_transf"/>
    <property type="match status" value="1"/>
</dbReference>
<dbReference type="KEGG" id="taci:TDSAC_1256"/>
<dbReference type="EC" id="2.1.2.11" evidence="7"/>
<dbReference type="AlphaFoldDB" id="A0A2R4W1N5"/>
<feature type="binding site" evidence="7 10">
    <location>
        <position position="84"/>
    </location>
    <ligand>
        <name>Mg(2+)</name>
        <dbReference type="ChEBI" id="CHEBI:18420"/>
    </ligand>
</feature>
<dbReference type="InterPro" id="IPR040442">
    <property type="entry name" value="Pyrv_kinase-like_dom_sf"/>
</dbReference>
<dbReference type="HAMAP" id="MF_00156">
    <property type="entry name" value="PanB"/>
    <property type="match status" value="1"/>
</dbReference>
<evidence type="ECO:0000256" key="2">
    <source>
        <dbReference type="ARBA" id="ARBA00008676"/>
    </source>
</evidence>
<feature type="binding site" evidence="7 10">
    <location>
        <position position="45"/>
    </location>
    <ligand>
        <name>Mg(2+)</name>
        <dbReference type="ChEBI" id="CHEBI:18420"/>
    </ligand>
</feature>
<evidence type="ECO:0000256" key="7">
    <source>
        <dbReference type="HAMAP-Rule" id="MF_00156"/>
    </source>
</evidence>
<comment type="subcellular location">
    <subcellularLocation>
        <location evidence="7">Cytoplasm</location>
    </subcellularLocation>
</comment>
<accession>A0A2R4W1N5</accession>
<evidence type="ECO:0000256" key="5">
    <source>
        <dbReference type="ARBA" id="ARBA00022679"/>
    </source>
</evidence>
<evidence type="ECO:0000256" key="9">
    <source>
        <dbReference type="PIRSR" id="PIRSR000388-2"/>
    </source>
</evidence>
<evidence type="ECO:0000256" key="10">
    <source>
        <dbReference type="PIRSR" id="PIRSR000388-3"/>
    </source>
</evidence>
<feature type="binding site" evidence="7 9">
    <location>
        <begin position="45"/>
        <end position="46"/>
    </location>
    <ligand>
        <name>3-methyl-2-oxobutanoate</name>
        <dbReference type="ChEBI" id="CHEBI:11851"/>
    </ligand>
</feature>
<comment type="function">
    <text evidence="6 7">Catalyzes the reversible reaction in which hydroxymethyl group from 5,10-methylenetetrahydrofolate is transferred onto alpha-ketoisovalerate to form ketopantoate.</text>
</comment>
<dbReference type="GO" id="GO:0015940">
    <property type="term" value="P:pantothenate biosynthetic process"/>
    <property type="evidence" value="ECO:0007669"/>
    <property type="project" value="UniProtKB-UniRule"/>
</dbReference>
<evidence type="ECO:0000313" key="12">
    <source>
        <dbReference type="Proteomes" id="UP000244792"/>
    </source>
</evidence>
<keyword evidence="7" id="KW-0963">Cytoplasm</keyword>
<dbReference type="NCBIfam" id="TIGR00222">
    <property type="entry name" value="panB"/>
    <property type="match status" value="1"/>
</dbReference>
<keyword evidence="11" id="KW-0489">Methyltransferase</keyword>
<feature type="binding site" evidence="7 10">
    <location>
        <position position="115"/>
    </location>
    <ligand>
        <name>Mg(2+)</name>
        <dbReference type="ChEBI" id="CHEBI:18420"/>
    </ligand>
</feature>
<comment type="subunit">
    <text evidence="3 7">Homodecamer; pentamer of dimers.</text>
</comment>
<keyword evidence="12" id="KW-1185">Reference proteome</keyword>
<dbReference type="GO" id="GO:0008168">
    <property type="term" value="F:methyltransferase activity"/>
    <property type="evidence" value="ECO:0007669"/>
    <property type="project" value="UniProtKB-KW"/>
</dbReference>
<keyword evidence="7 10" id="KW-0479">Metal-binding</keyword>
<feature type="active site" description="Proton acceptor" evidence="7 8">
    <location>
        <position position="183"/>
    </location>
</feature>
<comment type="catalytic activity">
    <reaction evidence="7">
        <text>(6R)-5,10-methylene-5,6,7,8-tetrahydrofolate + 3-methyl-2-oxobutanoate + H2O = 2-dehydropantoate + (6S)-5,6,7,8-tetrahydrofolate</text>
        <dbReference type="Rhea" id="RHEA:11824"/>
        <dbReference type="ChEBI" id="CHEBI:11561"/>
        <dbReference type="ChEBI" id="CHEBI:11851"/>
        <dbReference type="ChEBI" id="CHEBI:15377"/>
        <dbReference type="ChEBI" id="CHEBI:15636"/>
        <dbReference type="ChEBI" id="CHEBI:57453"/>
        <dbReference type="EC" id="2.1.2.11"/>
    </reaction>
</comment>
<dbReference type="InterPro" id="IPR015813">
    <property type="entry name" value="Pyrv/PenolPyrv_kinase-like_dom"/>
</dbReference>
<dbReference type="UniPathway" id="UPA00028">
    <property type="reaction ID" value="UER00003"/>
</dbReference>
<feature type="binding site" evidence="7 9">
    <location>
        <position position="113"/>
    </location>
    <ligand>
        <name>3-methyl-2-oxobutanoate</name>
        <dbReference type="ChEBI" id="CHEBI:11851"/>
    </ligand>
</feature>